<dbReference type="EMBL" id="JACHGK010000033">
    <property type="protein sequence ID" value="MBB6447900.1"/>
    <property type="molecule type" value="Genomic_DNA"/>
</dbReference>
<protein>
    <recommendedName>
        <fullName evidence="1">PilZ domain-containing protein</fullName>
    </recommendedName>
</protein>
<name>A0A7X0HVZ6_9BACI</name>
<dbReference type="InterPro" id="IPR009875">
    <property type="entry name" value="PilZ_domain"/>
</dbReference>
<dbReference type="AlphaFoldDB" id="A0A7X0HVZ6"/>
<organism evidence="2 3">
    <name type="scientific">Bacillus benzoevorans</name>
    <dbReference type="NCBI Taxonomy" id="1456"/>
    <lineage>
        <taxon>Bacteria</taxon>
        <taxon>Bacillati</taxon>
        <taxon>Bacillota</taxon>
        <taxon>Bacilli</taxon>
        <taxon>Bacillales</taxon>
        <taxon>Bacillaceae</taxon>
        <taxon>Bacillus</taxon>
    </lineage>
</organism>
<accession>A0A7X0HVZ6</accession>
<sequence length="132" mass="15655">MQSKRRNEYFRFEFEQPIDAIFRMIEFNGIKNISKPAAAKIKNLSPKGVKLLTSLDFHLKNDDKIIVEIHFSLDKDNPTVVRGAFIWQRKELYGYSYGVRIESSKESEKHIIEELKKFSRQTVYKRKNRNGQ</sequence>
<evidence type="ECO:0000313" key="2">
    <source>
        <dbReference type="EMBL" id="MBB6447900.1"/>
    </source>
</evidence>
<dbReference type="Proteomes" id="UP000531594">
    <property type="component" value="Unassembled WGS sequence"/>
</dbReference>
<evidence type="ECO:0000259" key="1">
    <source>
        <dbReference type="Pfam" id="PF07238"/>
    </source>
</evidence>
<dbReference type="Gene3D" id="2.40.10.220">
    <property type="entry name" value="predicted glycosyltransferase like domains"/>
    <property type="match status" value="1"/>
</dbReference>
<proteinExistence type="predicted"/>
<keyword evidence="3" id="KW-1185">Reference proteome</keyword>
<dbReference type="GO" id="GO:0035438">
    <property type="term" value="F:cyclic-di-GMP binding"/>
    <property type="evidence" value="ECO:0007669"/>
    <property type="project" value="InterPro"/>
</dbReference>
<dbReference type="SUPFAM" id="SSF141371">
    <property type="entry name" value="PilZ domain-like"/>
    <property type="match status" value="1"/>
</dbReference>
<comment type="caution">
    <text evidence="2">The sequence shown here is derived from an EMBL/GenBank/DDBJ whole genome shotgun (WGS) entry which is preliminary data.</text>
</comment>
<dbReference type="RefSeq" id="WP_184530276.1">
    <property type="nucleotide sequence ID" value="NZ_JACHGK010000033.1"/>
</dbReference>
<gene>
    <name evidence="2" type="ORF">HNR53_004620</name>
</gene>
<reference evidence="2 3" key="1">
    <citation type="submission" date="2020-08" db="EMBL/GenBank/DDBJ databases">
        <title>Genomic Encyclopedia of Type Strains, Phase IV (KMG-IV): sequencing the most valuable type-strain genomes for metagenomic binning, comparative biology and taxonomic classification.</title>
        <authorList>
            <person name="Goeker M."/>
        </authorList>
    </citation>
    <scope>NUCLEOTIDE SEQUENCE [LARGE SCALE GENOMIC DNA]</scope>
    <source>
        <strain evidence="2 3">DSM 5391</strain>
    </source>
</reference>
<evidence type="ECO:0000313" key="3">
    <source>
        <dbReference type="Proteomes" id="UP000531594"/>
    </source>
</evidence>
<dbReference type="Pfam" id="PF07238">
    <property type="entry name" value="PilZ"/>
    <property type="match status" value="1"/>
</dbReference>
<feature type="domain" description="PilZ" evidence="1">
    <location>
        <begin position="37"/>
        <end position="113"/>
    </location>
</feature>